<gene>
    <name evidence="1" type="ORF">DSO57_1007810</name>
</gene>
<sequence>MISFEKVAGLVVLALLLRWGYGVVYSIFFSPLRNIPGPFLLQLIPFYDRLVLIAGKLPWLEHKYHAQFGPVYRKGWNMVQVVSEEALREIYSTHAYRKSDVYLFFQGDVQTIFNTIDRDFHRRRKRIMAPAFTTKEIEALHPVILSQGVQVLVSVLEKNVNQCVNMHTLFGCFALDMIGVLGFGQSFNTLTNGPHIVETWYRKQLIRMFFNILIPGLKRVYNPYSERLHAFTQEAVDRVREHDTPSIMASLIKAFDPETGDKLSDQEINAEALLQIFAGSDSTASVMTWSLYHILQHPRVYEKIVGELTAHKQDTSPSLEAAIKETMRVMPPIAGSLERVVPSGGRTIDGYFLPGGVISFCLQLLTFRLWLASTP</sequence>
<keyword evidence="2" id="KW-1185">Reference proteome</keyword>
<protein>
    <submittedName>
        <fullName evidence="1">Uncharacterized protein</fullName>
    </submittedName>
</protein>
<name>A0ACC2S9B1_9FUNG</name>
<organism evidence="1 2">
    <name type="scientific">Entomophthora muscae</name>
    <dbReference type="NCBI Taxonomy" id="34485"/>
    <lineage>
        <taxon>Eukaryota</taxon>
        <taxon>Fungi</taxon>
        <taxon>Fungi incertae sedis</taxon>
        <taxon>Zoopagomycota</taxon>
        <taxon>Entomophthoromycotina</taxon>
        <taxon>Entomophthoromycetes</taxon>
        <taxon>Entomophthorales</taxon>
        <taxon>Entomophthoraceae</taxon>
        <taxon>Entomophthora</taxon>
    </lineage>
</organism>
<accession>A0ACC2S9B1</accession>
<proteinExistence type="predicted"/>
<reference evidence="1" key="1">
    <citation type="submission" date="2022-04" db="EMBL/GenBank/DDBJ databases">
        <title>Genome of the entomopathogenic fungus Entomophthora muscae.</title>
        <authorList>
            <person name="Elya C."/>
            <person name="Lovett B.R."/>
            <person name="Lee E."/>
            <person name="Macias A.M."/>
            <person name="Hajek A.E."/>
            <person name="De Bivort B.L."/>
            <person name="Kasson M.T."/>
            <person name="De Fine Licht H.H."/>
            <person name="Stajich J.E."/>
        </authorList>
    </citation>
    <scope>NUCLEOTIDE SEQUENCE</scope>
    <source>
        <strain evidence="1">Berkeley</strain>
    </source>
</reference>
<dbReference type="EMBL" id="QTSX02005703">
    <property type="protein sequence ID" value="KAJ9058872.1"/>
    <property type="molecule type" value="Genomic_DNA"/>
</dbReference>
<comment type="caution">
    <text evidence="1">The sequence shown here is derived from an EMBL/GenBank/DDBJ whole genome shotgun (WGS) entry which is preliminary data.</text>
</comment>
<evidence type="ECO:0000313" key="1">
    <source>
        <dbReference type="EMBL" id="KAJ9058872.1"/>
    </source>
</evidence>
<dbReference type="Proteomes" id="UP001165960">
    <property type="component" value="Unassembled WGS sequence"/>
</dbReference>
<evidence type="ECO:0000313" key="2">
    <source>
        <dbReference type="Proteomes" id="UP001165960"/>
    </source>
</evidence>